<gene>
    <name evidence="7 10" type="primary">rpsK</name>
    <name evidence="10" type="ORF">MGM1_0960</name>
</gene>
<name>A0A097SSB1_9BACT</name>
<evidence type="ECO:0000256" key="6">
    <source>
        <dbReference type="ARBA" id="ARBA00035160"/>
    </source>
</evidence>
<evidence type="ECO:0000256" key="9">
    <source>
        <dbReference type="SAM" id="MobiDB-lite"/>
    </source>
</evidence>
<dbReference type="HOGENOM" id="CLU_072439_5_0_14"/>
<accession>A0A097SSB1</accession>
<dbReference type="GO" id="GO:0006412">
    <property type="term" value="P:translation"/>
    <property type="evidence" value="ECO:0007669"/>
    <property type="project" value="UniProtKB-UniRule"/>
</dbReference>
<dbReference type="HAMAP" id="MF_01310">
    <property type="entry name" value="Ribosomal_uS11"/>
    <property type="match status" value="1"/>
</dbReference>
<feature type="region of interest" description="Disordered" evidence="9">
    <location>
        <begin position="1"/>
        <end position="26"/>
    </location>
</feature>
<dbReference type="SUPFAM" id="SSF53137">
    <property type="entry name" value="Translational machinery components"/>
    <property type="match status" value="1"/>
</dbReference>
<dbReference type="NCBIfam" id="NF003698">
    <property type="entry name" value="PRK05309.1"/>
    <property type="match status" value="1"/>
</dbReference>
<dbReference type="FunFam" id="3.30.420.80:FF:000010">
    <property type="entry name" value="30S ribosomal protein S11"/>
    <property type="match status" value="1"/>
</dbReference>
<comment type="subunit">
    <text evidence="7">Part of the 30S ribosomal subunit. Interacts with proteins S7 and S18. Binds to IF-3.</text>
</comment>
<dbReference type="GO" id="GO:0003735">
    <property type="term" value="F:structural constituent of ribosome"/>
    <property type="evidence" value="ECO:0007669"/>
    <property type="project" value="InterPro"/>
</dbReference>
<keyword evidence="2 7" id="KW-0699">rRNA-binding</keyword>
<evidence type="ECO:0000256" key="7">
    <source>
        <dbReference type="HAMAP-Rule" id="MF_01310"/>
    </source>
</evidence>
<comment type="function">
    <text evidence="7">Located on the platform of the 30S subunit, it bridges several disparate RNA helices of the 16S rRNA. Forms part of the Shine-Dalgarno cleft in the 70S ribosome.</text>
</comment>
<dbReference type="InterPro" id="IPR036967">
    <property type="entry name" value="Ribosomal_uS11_sf"/>
</dbReference>
<comment type="similarity">
    <text evidence="1 7 8">Belongs to the universal ribosomal protein uS11 family.</text>
</comment>
<reference evidence="10 11" key="1">
    <citation type="journal article" date="2014" name="PLoS ONE">
        <title>An emerging Mycoplasma associated with trichomoniasis, vaginal infection and disease.</title>
        <authorList>
            <consortium name="Vaginal Microbiome Consortium"/>
            <person name="Fettweis J.M."/>
            <person name="Serrano M.G."/>
            <person name="Huang B."/>
            <person name="Brooks J.P."/>
            <person name="Glascock A.L."/>
            <person name="Sheth N.U."/>
            <person name="Strauss J.F.III."/>
            <person name="Jefferson K.K."/>
            <person name="Buck G.A."/>
        </authorList>
    </citation>
    <scope>NUCLEOTIDE SEQUENCE [LARGE SCALE GENOMIC DNA]</scope>
    <source>
        <strain evidence="10 11">VCU_M1</strain>
    </source>
</reference>
<dbReference type="NCBIfam" id="TIGR03632">
    <property type="entry name" value="uS11_bact"/>
    <property type="match status" value="1"/>
</dbReference>
<evidence type="ECO:0000256" key="3">
    <source>
        <dbReference type="ARBA" id="ARBA00022884"/>
    </source>
</evidence>
<evidence type="ECO:0000313" key="11">
    <source>
        <dbReference type="Proteomes" id="UP000030066"/>
    </source>
</evidence>
<dbReference type="EMBL" id="CP007711">
    <property type="protein sequence ID" value="AIV03483.1"/>
    <property type="molecule type" value="Genomic_DNA"/>
</dbReference>
<evidence type="ECO:0000313" key="10">
    <source>
        <dbReference type="EMBL" id="AIV03483.1"/>
    </source>
</evidence>
<evidence type="ECO:0000256" key="5">
    <source>
        <dbReference type="ARBA" id="ARBA00023274"/>
    </source>
</evidence>
<keyword evidence="11" id="KW-1185">Reference proteome</keyword>
<dbReference type="InterPro" id="IPR018102">
    <property type="entry name" value="Ribosomal_uS11_CS"/>
</dbReference>
<evidence type="ECO:0000256" key="8">
    <source>
        <dbReference type="RuleBase" id="RU003629"/>
    </source>
</evidence>
<keyword evidence="4 7" id="KW-0689">Ribosomal protein</keyword>
<dbReference type="PIRSF" id="PIRSF002131">
    <property type="entry name" value="Ribosomal_S11"/>
    <property type="match status" value="1"/>
</dbReference>
<evidence type="ECO:0000256" key="2">
    <source>
        <dbReference type="ARBA" id="ARBA00022730"/>
    </source>
</evidence>
<sequence length="141" mass="14761">MADTKKKATTKKSSATTKARPKKKRKLTDVNGCAHIHSTVNNTIITMTDINGNCIAWSSAGAIGYKGSKKSTPYAAGLAAKEAAKAAMDLGLKSVKVFVNGTGQGKETAIRSIAAAGLEITELNDVTPLPHNGCRPPKKPR</sequence>
<keyword evidence="3 7" id="KW-0694">RNA-binding</keyword>
<dbReference type="GO" id="GO:1990904">
    <property type="term" value="C:ribonucleoprotein complex"/>
    <property type="evidence" value="ECO:0007669"/>
    <property type="project" value="UniProtKB-KW"/>
</dbReference>
<protein>
    <recommendedName>
        <fullName evidence="6 7">Small ribosomal subunit protein uS11</fullName>
    </recommendedName>
</protein>
<proteinExistence type="inferred from homology"/>
<dbReference type="PANTHER" id="PTHR11759">
    <property type="entry name" value="40S RIBOSOMAL PROTEIN S14/30S RIBOSOMAL PROTEIN S11"/>
    <property type="match status" value="1"/>
</dbReference>
<dbReference type="InterPro" id="IPR019981">
    <property type="entry name" value="Ribosomal_uS11_bac-type"/>
</dbReference>
<dbReference type="Gene3D" id="3.30.420.80">
    <property type="entry name" value="Ribosomal protein S11"/>
    <property type="match status" value="1"/>
</dbReference>
<dbReference type="PROSITE" id="PS00054">
    <property type="entry name" value="RIBOSOMAL_S11"/>
    <property type="match status" value="1"/>
</dbReference>
<dbReference type="GO" id="GO:0005840">
    <property type="term" value="C:ribosome"/>
    <property type="evidence" value="ECO:0007669"/>
    <property type="project" value="UniProtKB-KW"/>
</dbReference>
<evidence type="ECO:0000256" key="1">
    <source>
        <dbReference type="ARBA" id="ARBA00006194"/>
    </source>
</evidence>
<dbReference type="AlphaFoldDB" id="A0A097SSB1"/>
<dbReference type="GO" id="GO:0019843">
    <property type="term" value="F:rRNA binding"/>
    <property type="evidence" value="ECO:0007669"/>
    <property type="project" value="UniProtKB-UniRule"/>
</dbReference>
<dbReference type="KEGG" id="mgj:MGM1_0960"/>
<dbReference type="Proteomes" id="UP000030066">
    <property type="component" value="Chromosome"/>
</dbReference>
<dbReference type="STRING" id="1318617.MGM1_0960"/>
<dbReference type="InterPro" id="IPR001971">
    <property type="entry name" value="Ribosomal_uS11"/>
</dbReference>
<evidence type="ECO:0000256" key="4">
    <source>
        <dbReference type="ARBA" id="ARBA00022980"/>
    </source>
</evidence>
<keyword evidence="5 7" id="KW-0687">Ribonucleoprotein</keyword>
<organism evidence="10 11">
    <name type="scientific">Candidatus Malacoplasma girerdii</name>
    <dbReference type="NCBI Taxonomy" id="1318617"/>
    <lineage>
        <taxon>Bacteria</taxon>
        <taxon>Bacillati</taxon>
        <taxon>Mycoplasmatota</taxon>
        <taxon>Mycoplasmoidales</taxon>
        <taxon>Mycoplasmoidaceae</taxon>
        <taxon>Malacoplasma</taxon>
    </lineage>
</organism>
<dbReference type="Pfam" id="PF00411">
    <property type="entry name" value="Ribosomal_S11"/>
    <property type="match status" value="1"/>
</dbReference>
<dbReference type="eggNOG" id="COG0100">
    <property type="taxonomic scope" value="Bacteria"/>
</dbReference>